<proteinExistence type="predicted"/>
<evidence type="ECO:0000313" key="3">
    <source>
        <dbReference type="EMBL" id="OBZ73784.1"/>
    </source>
</evidence>
<dbReference type="AlphaFoldDB" id="A0A1C7MFI8"/>
<sequence length="406" mass="46492">MENASTESVASCGTHSTCETEQDSSECVKVSHCVFLDSMPVLPEGVLSHHPDYKGMFCKIPDDEVSAVNLYRLFCKAVMDRKVCPGYILRHCRTKYDSNNEWLCRVDIGLYKSAEAPEDGCSYWDRQRMWLEFRKKGSNSADPFSNEEDEKKELVIDQLSWYAEAAMSREHRTHIYTVLVLHKFARLIRWVHSGAVVTEKFNYKAHPEILGEFFWRFAHMTDEAQGYDPTAQLVSPGTTLYRLMDKMAAEKLPESFDYIRAAFQKSLNAGWHRYQLAVEDKEKGTCYFLVGKPQYISSGLVGHGTRSYVAVDVEKEQFVHLKDQWRLDYDVMDEEEKQDENDGHPMRTGGPHLNKVGVRNVPTVLCHGDVVGQVTTTPICGDRLEYINSSVSEREKIDGYSIPDHQ</sequence>
<gene>
    <name evidence="3" type="ORF">A0H81_06423</name>
</gene>
<evidence type="ECO:0000256" key="1">
    <source>
        <dbReference type="SAM" id="MobiDB-lite"/>
    </source>
</evidence>
<comment type="caution">
    <text evidence="3">The sequence shown here is derived from an EMBL/GenBank/DDBJ whole genome shotgun (WGS) entry which is preliminary data.</text>
</comment>
<reference evidence="3 4" key="1">
    <citation type="submission" date="2016-03" db="EMBL/GenBank/DDBJ databases">
        <title>Whole genome sequencing of Grifola frondosa 9006-11.</title>
        <authorList>
            <person name="Min B."/>
            <person name="Park H."/>
            <person name="Kim J.-G."/>
            <person name="Cho H."/>
            <person name="Oh Y.-L."/>
            <person name="Kong W.-S."/>
            <person name="Choi I.-G."/>
        </authorList>
    </citation>
    <scope>NUCLEOTIDE SEQUENCE [LARGE SCALE GENOMIC DNA]</scope>
    <source>
        <strain evidence="3 4">9006-11</strain>
    </source>
</reference>
<name>A0A1C7MFI8_GRIFR</name>
<feature type="domain" description="Fungal-type protein kinase" evidence="2">
    <location>
        <begin position="148"/>
        <end position="327"/>
    </location>
</feature>
<dbReference type="InterPro" id="IPR040976">
    <property type="entry name" value="Pkinase_fungal"/>
</dbReference>
<evidence type="ECO:0000259" key="2">
    <source>
        <dbReference type="Pfam" id="PF17667"/>
    </source>
</evidence>
<organism evidence="3 4">
    <name type="scientific">Grifola frondosa</name>
    <name type="common">Maitake</name>
    <name type="synonym">Polyporus frondosus</name>
    <dbReference type="NCBI Taxonomy" id="5627"/>
    <lineage>
        <taxon>Eukaryota</taxon>
        <taxon>Fungi</taxon>
        <taxon>Dikarya</taxon>
        <taxon>Basidiomycota</taxon>
        <taxon>Agaricomycotina</taxon>
        <taxon>Agaricomycetes</taxon>
        <taxon>Polyporales</taxon>
        <taxon>Grifolaceae</taxon>
        <taxon>Grifola</taxon>
    </lineage>
</organism>
<dbReference type="Pfam" id="PF17667">
    <property type="entry name" value="Pkinase_fungal"/>
    <property type="match status" value="1"/>
</dbReference>
<protein>
    <recommendedName>
        <fullName evidence="2">Fungal-type protein kinase domain-containing protein</fullName>
    </recommendedName>
</protein>
<evidence type="ECO:0000313" key="4">
    <source>
        <dbReference type="Proteomes" id="UP000092993"/>
    </source>
</evidence>
<dbReference type="OMA" id="RTHYHTI"/>
<accession>A0A1C7MFI8</accession>
<feature type="region of interest" description="Disordered" evidence="1">
    <location>
        <begin position="334"/>
        <end position="354"/>
    </location>
</feature>
<dbReference type="EMBL" id="LUGG01000006">
    <property type="protein sequence ID" value="OBZ73784.1"/>
    <property type="molecule type" value="Genomic_DNA"/>
</dbReference>
<dbReference type="OrthoDB" id="2755487at2759"/>
<dbReference type="Proteomes" id="UP000092993">
    <property type="component" value="Unassembled WGS sequence"/>
</dbReference>
<keyword evidence="4" id="KW-1185">Reference proteome</keyword>